<dbReference type="GO" id="GO:0005886">
    <property type="term" value="C:plasma membrane"/>
    <property type="evidence" value="ECO:0007669"/>
    <property type="project" value="UniProtKB-SubCell"/>
</dbReference>
<dbReference type="EC" id="2.-.-.-" evidence="11"/>
<protein>
    <submittedName>
        <fullName evidence="11">Sugar transferase EpsL</fullName>
        <ecNumber evidence="11">2.-.-.-</ecNumber>
    </submittedName>
</protein>
<dbReference type="GO" id="GO:0016780">
    <property type="term" value="F:phosphotransferase activity, for other substituted phosphate groups"/>
    <property type="evidence" value="ECO:0007669"/>
    <property type="project" value="TreeGrafter"/>
</dbReference>
<evidence type="ECO:0000256" key="6">
    <source>
        <dbReference type="ARBA" id="ARBA00022692"/>
    </source>
</evidence>
<keyword evidence="4" id="KW-1003">Cell membrane</keyword>
<evidence type="ECO:0000256" key="8">
    <source>
        <dbReference type="ARBA" id="ARBA00023136"/>
    </source>
</evidence>
<keyword evidence="12" id="KW-1185">Reference proteome</keyword>
<comment type="similarity">
    <text evidence="3">Belongs to the bacterial sugar transferase family.</text>
</comment>
<feature type="transmembrane region" description="Helical" evidence="9">
    <location>
        <begin position="347"/>
        <end position="371"/>
    </location>
</feature>
<feature type="transmembrane region" description="Helical" evidence="9">
    <location>
        <begin position="147"/>
        <end position="166"/>
    </location>
</feature>
<dbReference type="InterPro" id="IPR017475">
    <property type="entry name" value="EPS_sugar_tfrase"/>
</dbReference>
<dbReference type="PANTHER" id="PTHR30576">
    <property type="entry name" value="COLANIC BIOSYNTHESIS UDP-GLUCOSE LIPID CARRIER TRANSFERASE"/>
    <property type="match status" value="1"/>
</dbReference>
<evidence type="ECO:0000256" key="3">
    <source>
        <dbReference type="ARBA" id="ARBA00006464"/>
    </source>
</evidence>
<comment type="subcellular location">
    <subcellularLocation>
        <location evidence="2">Cell membrane</location>
    </subcellularLocation>
    <subcellularLocation>
        <location evidence="1">Membrane</location>
        <topology evidence="1">Multi-pass membrane protein</topology>
    </subcellularLocation>
</comment>
<keyword evidence="5 11" id="KW-0808">Transferase</keyword>
<dbReference type="Pfam" id="PF02397">
    <property type="entry name" value="Bac_transf"/>
    <property type="match status" value="1"/>
</dbReference>
<evidence type="ECO:0000259" key="10">
    <source>
        <dbReference type="Pfam" id="PF02397"/>
    </source>
</evidence>
<evidence type="ECO:0000313" key="11">
    <source>
        <dbReference type="EMBL" id="TWU18096.1"/>
    </source>
</evidence>
<comment type="caution">
    <text evidence="11">The sequence shown here is derived from an EMBL/GenBank/DDBJ whole genome shotgun (WGS) entry which is preliminary data.</text>
</comment>
<dbReference type="Proteomes" id="UP000319908">
    <property type="component" value="Unassembled WGS sequence"/>
</dbReference>
<dbReference type="RefSeq" id="WP_146405158.1">
    <property type="nucleotide sequence ID" value="NZ_SJPU01000001.1"/>
</dbReference>
<dbReference type="InterPro" id="IPR003362">
    <property type="entry name" value="Bact_transf"/>
</dbReference>
<name>A0A5C6C3K1_9BACT</name>
<evidence type="ECO:0000256" key="7">
    <source>
        <dbReference type="ARBA" id="ARBA00022989"/>
    </source>
</evidence>
<gene>
    <name evidence="11" type="primary">epsL_1</name>
    <name evidence="11" type="ORF">Poly21_02510</name>
</gene>
<keyword evidence="7 9" id="KW-1133">Transmembrane helix</keyword>
<evidence type="ECO:0000256" key="1">
    <source>
        <dbReference type="ARBA" id="ARBA00004141"/>
    </source>
</evidence>
<feature type="transmembrane region" description="Helical" evidence="9">
    <location>
        <begin position="86"/>
        <end position="102"/>
    </location>
</feature>
<evidence type="ECO:0000313" key="12">
    <source>
        <dbReference type="Proteomes" id="UP000319908"/>
    </source>
</evidence>
<feature type="domain" description="Bacterial sugar transferase" evidence="10">
    <location>
        <begin position="342"/>
        <end position="539"/>
    </location>
</feature>
<feature type="transmembrane region" description="Helical" evidence="9">
    <location>
        <begin position="123"/>
        <end position="141"/>
    </location>
</feature>
<dbReference type="OrthoDB" id="9766874at2"/>
<proteinExistence type="inferred from homology"/>
<dbReference type="AlphaFoldDB" id="A0A5C6C3K1"/>
<evidence type="ECO:0000256" key="2">
    <source>
        <dbReference type="ARBA" id="ARBA00004236"/>
    </source>
</evidence>
<organism evidence="11 12">
    <name type="scientific">Allorhodopirellula heiligendammensis</name>
    <dbReference type="NCBI Taxonomy" id="2714739"/>
    <lineage>
        <taxon>Bacteria</taxon>
        <taxon>Pseudomonadati</taxon>
        <taxon>Planctomycetota</taxon>
        <taxon>Planctomycetia</taxon>
        <taxon>Pirellulales</taxon>
        <taxon>Pirellulaceae</taxon>
        <taxon>Allorhodopirellula</taxon>
    </lineage>
</organism>
<evidence type="ECO:0000256" key="9">
    <source>
        <dbReference type="SAM" id="Phobius"/>
    </source>
</evidence>
<sequence length="545" mass="61085">MSTTTAEQWGYADPSSVAAYQAPAVDESARVSDGYQRISTETALRMGRLQAWYDVRSSLPLVVADMAMAASAAALAAAAGHWAGESVPAWFVLGVVAMTLLLQHSQSLYPACGTTYSIEFRRVLKSCFLVCAGTAIGLLFAAHSSALPWTCWIVLCITLTLLLSIIRPIVRRLLATSTWWTQPVLVIGSGERAARLFDRLQQTRNEGLRPVGIVFDQLTHWTSSLKSGNSIRSTSHAQNQWQNSAMARAIVDRAGSDQKLHIGPISALEEILGDAKACRVVVADANRQDMRSFQSFHGIPHVTVPVQWDHYPTESVRIVEADGQIEMHCRTNLTCPHALLAKRWMDLLLVVSTSPIWVPVILLIGLMIRVFDPGPVFYRQMRVGRYRQPFLAIKFRSMVCDADQKLAAYLDAHPELRAEWAGTHKLKNDPRITRLGAFLRKTSLDELPQLLNVLVGEMSLVGPRPIIDCGDYDREYIEQHPKVFRMYQMVRPGITGLWQVSGRNGTSYQQRIHFDRIYLHNWTLGMDIFILWRTIKTAIFREGAC</sequence>
<dbReference type="PANTHER" id="PTHR30576:SF4">
    <property type="entry name" value="UNDECAPRENYL-PHOSPHATE GALACTOSE PHOSPHOTRANSFERASE"/>
    <property type="match status" value="1"/>
</dbReference>
<reference evidence="11 12" key="1">
    <citation type="journal article" date="2020" name="Antonie Van Leeuwenhoek">
        <title>Rhodopirellula heiligendammensis sp. nov., Rhodopirellula pilleata sp. nov., and Rhodopirellula solitaria sp. nov. isolated from natural or artificial marine surfaces in Northern Germany and California, USA, and emended description of the genus Rhodopirellula.</title>
        <authorList>
            <person name="Kallscheuer N."/>
            <person name="Wiegand S."/>
            <person name="Jogler M."/>
            <person name="Boedeker C."/>
            <person name="Peeters S.H."/>
            <person name="Rast P."/>
            <person name="Heuer A."/>
            <person name="Jetten M.S.M."/>
            <person name="Rohde M."/>
            <person name="Jogler C."/>
        </authorList>
    </citation>
    <scope>NUCLEOTIDE SEQUENCE [LARGE SCALE GENOMIC DNA]</scope>
    <source>
        <strain evidence="11 12">Poly21</strain>
    </source>
</reference>
<evidence type="ECO:0000256" key="5">
    <source>
        <dbReference type="ARBA" id="ARBA00022679"/>
    </source>
</evidence>
<feature type="transmembrane region" description="Helical" evidence="9">
    <location>
        <begin position="58"/>
        <end position="80"/>
    </location>
</feature>
<evidence type="ECO:0000256" key="4">
    <source>
        <dbReference type="ARBA" id="ARBA00022475"/>
    </source>
</evidence>
<keyword evidence="8 9" id="KW-0472">Membrane</keyword>
<accession>A0A5C6C3K1</accession>
<dbReference type="NCBIfam" id="TIGR03025">
    <property type="entry name" value="EPS_sugtrans"/>
    <property type="match status" value="1"/>
</dbReference>
<keyword evidence="6 9" id="KW-0812">Transmembrane</keyword>
<dbReference type="EMBL" id="SJPU01000001">
    <property type="protein sequence ID" value="TWU18096.1"/>
    <property type="molecule type" value="Genomic_DNA"/>
</dbReference>